<sequence>MDEGNVSDLVRYTKALVAIQIQAMSKNEDPVKPEILMARAGLPAKEIAELLGKSPDAVKKTIQRAGKKEA</sequence>
<dbReference type="InterPro" id="IPR013324">
    <property type="entry name" value="RNA_pol_sigma_r3/r4-like"/>
</dbReference>
<name>A0A7Y9TGB2_9BACT</name>
<organism evidence="2 3">
    <name type="scientific">Granulicella arctica</name>
    <dbReference type="NCBI Taxonomy" id="940613"/>
    <lineage>
        <taxon>Bacteria</taxon>
        <taxon>Pseudomonadati</taxon>
        <taxon>Acidobacteriota</taxon>
        <taxon>Terriglobia</taxon>
        <taxon>Terriglobales</taxon>
        <taxon>Acidobacteriaceae</taxon>
        <taxon>Granulicella</taxon>
    </lineage>
</organism>
<dbReference type="Gene3D" id="1.10.10.10">
    <property type="entry name" value="Winged helix-like DNA-binding domain superfamily/Winged helix DNA-binding domain"/>
    <property type="match status" value="1"/>
</dbReference>
<reference evidence="2 3" key="1">
    <citation type="submission" date="2020-07" db="EMBL/GenBank/DDBJ databases">
        <title>Genomic Encyclopedia of Type Strains, Phase IV (KMG-V): Genome sequencing to study the core and pangenomes of soil and plant-associated prokaryotes.</title>
        <authorList>
            <person name="Whitman W."/>
        </authorList>
    </citation>
    <scope>NUCLEOTIDE SEQUENCE [LARGE SCALE GENOMIC DNA]</scope>
    <source>
        <strain evidence="2 3">X4EP2</strain>
    </source>
</reference>
<protein>
    <submittedName>
        <fullName evidence="2">DNA-directed RNA polymerase specialized sigma24 family protein</fullName>
    </submittedName>
</protein>
<dbReference type="InterPro" id="IPR036388">
    <property type="entry name" value="WH-like_DNA-bd_sf"/>
</dbReference>
<dbReference type="Proteomes" id="UP000589520">
    <property type="component" value="Unassembled WGS sequence"/>
</dbReference>
<feature type="domain" description="RNA polymerase sigma factor 70 region 4 type 2" evidence="1">
    <location>
        <begin position="40"/>
        <end position="65"/>
    </location>
</feature>
<dbReference type="RefSeq" id="WP_179490574.1">
    <property type="nucleotide sequence ID" value="NZ_JACCCW010000002.1"/>
</dbReference>
<dbReference type="SUPFAM" id="SSF88659">
    <property type="entry name" value="Sigma3 and sigma4 domains of RNA polymerase sigma factors"/>
    <property type="match status" value="1"/>
</dbReference>
<dbReference type="AlphaFoldDB" id="A0A7Y9TGB2"/>
<gene>
    <name evidence="2" type="ORF">HDF17_002041</name>
</gene>
<dbReference type="Pfam" id="PF08281">
    <property type="entry name" value="Sigma70_r4_2"/>
    <property type="match status" value="1"/>
</dbReference>
<keyword evidence="2" id="KW-0804">Transcription</keyword>
<dbReference type="InterPro" id="IPR013249">
    <property type="entry name" value="RNA_pol_sigma70_r4_t2"/>
</dbReference>
<accession>A0A7Y9TGB2</accession>
<keyword evidence="3" id="KW-1185">Reference proteome</keyword>
<evidence type="ECO:0000259" key="1">
    <source>
        <dbReference type="Pfam" id="PF08281"/>
    </source>
</evidence>
<dbReference type="GO" id="GO:0000428">
    <property type="term" value="C:DNA-directed RNA polymerase complex"/>
    <property type="evidence" value="ECO:0007669"/>
    <property type="project" value="UniProtKB-KW"/>
</dbReference>
<dbReference type="GO" id="GO:0006352">
    <property type="term" value="P:DNA-templated transcription initiation"/>
    <property type="evidence" value="ECO:0007669"/>
    <property type="project" value="InterPro"/>
</dbReference>
<evidence type="ECO:0000313" key="3">
    <source>
        <dbReference type="Proteomes" id="UP000589520"/>
    </source>
</evidence>
<dbReference type="GO" id="GO:0003677">
    <property type="term" value="F:DNA binding"/>
    <property type="evidence" value="ECO:0007669"/>
    <property type="project" value="InterPro"/>
</dbReference>
<dbReference type="GO" id="GO:0016987">
    <property type="term" value="F:sigma factor activity"/>
    <property type="evidence" value="ECO:0007669"/>
    <property type="project" value="InterPro"/>
</dbReference>
<comment type="caution">
    <text evidence="2">The sequence shown here is derived from an EMBL/GenBank/DDBJ whole genome shotgun (WGS) entry which is preliminary data.</text>
</comment>
<proteinExistence type="predicted"/>
<evidence type="ECO:0000313" key="2">
    <source>
        <dbReference type="EMBL" id="NYF79721.1"/>
    </source>
</evidence>
<dbReference type="EMBL" id="JACCCW010000002">
    <property type="protein sequence ID" value="NYF79721.1"/>
    <property type="molecule type" value="Genomic_DNA"/>
</dbReference>
<keyword evidence="2" id="KW-0240">DNA-directed RNA polymerase</keyword>